<dbReference type="EMBL" id="HBUE01188919">
    <property type="protein sequence ID" value="CAG6524088.1"/>
    <property type="molecule type" value="Transcribed_RNA"/>
</dbReference>
<accession>A0A8D8AKJ6</accession>
<dbReference type="AlphaFoldDB" id="A0A8D8AKJ6"/>
<protein>
    <submittedName>
        <fullName evidence="2">(northern house mosquito) hypothetical protein</fullName>
    </submittedName>
</protein>
<dbReference type="EMBL" id="HBUE01032947">
    <property type="protein sequence ID" value="CAG6457519.1"/>
    <property type="molecule type" value="Transcribed_RNA"/>
</dbReference>
<sequence length="280" mass="31477">MSADNEGRVRGFDQLFLQSQPRLRGLPAEETRRGTTEVPGVCVWTYGCQGLRHPYASVVQDQRISGHDPREDRRGMQIARYSQAGHRPDWESCILLRAAVHKRGPDRDEAEAQGEVRRQAARQHPEITVLVVRRNALYGRVQVSGAQVPGLQQSGTSRRLLFLLLSKEPDQEGAQVPAEAAAEAALEQERDRRKHPAGSALHNRRHQRRAGGASTRFRLGYHHSLISKLGESWTSSNGSTGLLCEGSLRGQAEHLWDVFGYHQHRRSPQTRQVLREWTAA</sequence>
<feature type="compositionally biased region" description="Basic residues" evidence="1">
    <location>
        <begin position="192"/>
        <end position="209"/>
    </location>
</feature>
<proteinExistence type="predicted"/>
<reference evidence="2" key="1">
    <citation type="submission" date="2021-05" db="EMBL/GenBank/DDBJ databases">
        <authorList>
            <person name="Alioto T."/>
            <person name="Alioto T."/>
            <person name="Gomez Garrido J."/>
        </authorList>
    </citation>
    <scope>NUCLEOTIDE SEQUENCE</scope>
</reference>
<evidence type="ECO:0000256" key="1">
    <source>
        <dbReference type="SAM" id="MobiDB-lite"/>
    </source>
</evidence>
<name>A0A8D8AKJ6_CULPI</name>
<feature type="compositionally biased region" description="Low complexity" evidence="1">
    <location>
        <begin position="172"/>
        <end position="185"/>
    </location>
</feature>
<dbReference type="EMBL" id="HBUE01294717">
    <property type="protein sequence ID" value="CAG6575763.1"/>
    <property type="molecule type" value="Transcribed_RNA"/>
</dbReference>
<evidence type="ECO:0000313" key="2">
    <source>
        <dbReference type="EMBL" id="CAG6457519.1"/>
    </source>
</evidence>
<organism evidence="2">
    <name type="scientific">Culex pipiens</name>
    <name type="common">House mosquito</name>
    <dbReference type="NCBI Taxonomy" id="7175"/>
    <lineage>
        <taxon>Eukaryota</taxon>
        <taxon>Metazoa</taxon>
        <taxon>Ecdysozoa</taxon>
        <taxon>Arthropoda</taxon>
        <taxon>Hexapoda</taxon>
        <taxon>Insecta</taxon>
        <taxon>Pterygota</taxon>
        <taxon>Neoptera</taxon>
        <taxon>Endopterygota</taxon>
        <taxon>Diptera</taxon>
        <taxon>Nematocera</taxon>
        <taxon>Culicoidea</taxon>
        <taxon>Culicidae</taxon>
        <taxon>Culicinae</taxon>
        <taxon>Culicini</taxon>
        <taxon>Culex</taxon>
        <taxon>Culex</taxon>
    </lineage>
</organism>
<feature type="region of interest" description="Disordered" evidence="1">
    <location>
        <begin position="172"/>
        <end position="214"/>
    </location>
</feature>